<dbReference type="EMBL" id="JABBWE010000014">
    <property type="protein sequence ID" value="KAG1798188.1"/>
    <property type="molecule type" value="Genomic_DNA"/>
</dbReference>
<feature type="transmembrane region" description="Helical" evidence="1">
    <location>
        <begin position="226"/>
        <end position="248"/>
    </location>
</feature>
<accession>A0A9P7DM03</accession>
<keyword evidence="4" id="KW-1185">Reference proteome</keyword>
<dbReference type="InterPro" id="IPR045340">
    <property type="entry name" value="DUF6533"/>
</dbReference>
<dbReference type="GeneID" id="64599888"/>
<proteinExistence type="predicted"/>
<evidence type="ECO:0000259" key="2">
    <source>
        <dbReference type="Pfam" id="PF20151"/>
    </source>
</evidence>
<gene>
    <name evidence="3" type="ORF">HD556DRAFT_1440530</name>
</gene>
<reference evidence="3" key="1">
    <citation type="journal article" date="2020" name="New Phytol.">
        <title>Comparative genomics reveals dynamic genome evolution in host specialist ectomycorrhizal fungi.</title>
        <authorList>
            <person name="Lofgren L.A."/>
            <person name="Nguyen N.H."/>
            <person name="Vilgalys R."/>
            <person name="Ruytinx J."/>
            <person name="Liao H.L."/>
            <person name="Branco S."/>
            <person name="Kuo A."/>
            <person name="LaButti K."/>
            <person name="Lipzen A."/>
            <person name="Andreopoulos W."/>
            <person name="Pangilinan J."/>
            <person name="Riley R."/>
            <person name="Hundley H."/>
            <person name="Na H."/>
            <person name="Barry K."/>
            <person name="Grigoriev I.V."/>
            <person name="Stajich J.E."/>
            <person name="Kennedy P.G."/>
        </authorList>
    </citation>
    <scope>NUCLEOTIDE SEQUENCE</scope>
    <source>
        <strain evidence="3">S12</strain>
    </source>
</reference>
<dbReference type="OrthoDB" id="2661932at2759"/>
<name>A0A9P7DM03_9AGAM</name>
<feature type="transmembrane region" description="Helical" evidence="1">
    <location>
        <begin position="133"/>
        <end position="156"/>
    </location>
</feature>
<comment type="caution">
    <text evidence="3">The sequence shown here is derived from an EMBL/GenBank/DDBJ whole genome shotgun (WGS) entry which is preliminary data.</text>
</comment>
<keyword evidence="1" id="KW-1133">Transmembrane helix</keyword>
<feature type="transmembrane region" description="Helical" evidence="1">
    <location>
        <begin position="38"/>
        <end position="61"/>
    </location>
</feature>
<dbReference type="Pfam" id="PF20151">
    <property type="entry name" value="DUF6533"/>
    <property type="match status" value="1"/>
</dbReference>
<organism evidence="3 4">
    <name type="scientific">Suillus plorans</name>
    <dbReference type="NCBI Taxonomy" id="116603"/>
    <lineage>
        <taxon>Eukaryota</taxon>
        <taxon>Fungi</taxon>
        <taxon>Dikarya</taxon>
        <taxon>Basidiomycota</taxon>
        <taxon>Agaricomycotina</taxon>
        <taxon>Agaricomycetes</taxon>
        <taxon>Agaricomycetidae</taxon>
        <taxon>Boletales</taxon>
        <taxon>Suillineae</taxon>
        <taxon>Suillaceae</taxon>
        <taxon>Suillus</taxon>
    </lineage>
</organism>
<dbReference type="AlphaFoldDB" id="A0A9P7DM03"/>
<evidence type="ECO:0000313" key="3">
    <source>
        <dbReference type="EMBL" id="KAG1798188.1"/>
    </source>
</evidence>
<feature type="transmembrane region" description="Helical" evidence="1">
    <location>
        <begin position="82"/>
        <end position="102"/>
    </location>
</feature>
<feature type="domain" description="DUF6533" evidence="2">
    <location>
        <begin position="44"/>
        <end position="88"/>
    </location>
</feature>
<sequence>MTIVSNDPTWWPTIKAYRLFSYFACSWSSRMSKLMSQSNLGCGFAVAAFIGVTYDWALTVGQEVELVWRQRWSIMTIMYLSVRYLGILFAGMIMLGFIVYTVRNWTSVFAFAMLWVIIMTRLHVMYQRSRKILIFLIVTFLAMNIFTGVVTLMITLHASAEILVLSGTNQCLIRYAEDSLLDSVNWILTTIWEVLTLCLAVWIAAKRFRELRQHSAGRIIEDCFTVLMKTHVLYFASFVAVSCLQLIIDFSSIPLAEDSVDAQLYVGFLHIFFLGRADVCARTTPDPWSSRISR</sequence>
<protein>
    <recommendedName>
        <fullName evidence="2">DUF6533 domain-containing protein</fullName>
    </recommendedName>
</protein>
<dbReference type="Proteomes" id="UP000719766">
    <property type="component" value="Unassembled WGS sequence"/>
</dbReference>
<feature type="transmembrane region" description="Helical" evidence="1">
    <location>
        <begin position="184"/>
        <end position="205"/>
    </location>
</feature>
<evidence type="ECO:0000256" key="1">
    <source>
        <dbReference type="SAM" id="Phobius"/>
    </source>
</evidence>
<evidence type="ECO:0000313" key="4">
    <source>
        <dbReference type="Proteomes" id="UP000719766"/>
    </source>
</evidence>
<keyword evidence="1" id="KW-0812">Transmembrane</keyword>
<keyword evidence="1" id="KW-0472">Membrane</keyword>
<feature type="transmembrane region" description="Helical" evidence="1">
    <location>
        <begin position="108"/>
        <end position="126"/>
    </location>
</feature>
<dbReference type="RefSeq" id="XP_041162999.1">
    <property type="nucleotide sequence ID" value="XM_041306124.1"/>
</dbReference>